<proteinExistence type="predicted"/>
<sequence>MAVRERGRLGGPWRMVPPGHSNATRTDGWPRAPARPRQPHAPERDPCSDCCARPGCVSSLAFTEDGAHGAVRCRRPAAPGMARPRAQGFGPGPGDAGGDSRRRAGAA</sequence>
<gene>
    <name evidence="2" type="ORF">HMPREF0731_1380</name>
</gene>
<dbReference type="EMBL" id="ADVL01000230">
    <property type="protein sequence ID" value="EFH12396.1"/>
    <property type="molecule type" value="Genomic_DNA"/>
</dbReference>
<evidence type="ECO:0000256" key="1">
    <source>
        <dbReference type="SAM" id="MobiDB-lite"/>
    </source>
</evidence>
<comment type="caution">
    <text evidence="2">The sequence shown here is derived from an EMBL/GenBank/DDBJ whole genome shotgun (WGS) entry which is preliminary data.</text>
</comment>
<evidence type="ECO:0000313" key="3">
    <source>
        <dbReference type="Proteomes" id="UP000005324"/>
    </source>
</evidence>
<feature type="compositionally biased region" description="Low complexity" evidence="1">
    <location>
        <begin position="78"/>
        <end position="88"/>
    </location>
</feature>
<accession>D5RJX0</accession>
<reference evidence="2 3" key="1">
    <citation type="submission" date="2010-04" db="EMBL/GenBank/DDBJ databases">
        <authorList>
            <person name="Qin X."/>
            <person name="Bachman B."/>
            <person name="Battles P."/>
            <person name="Bell A."/>
            <person name="Bess C."/>
            <person name="Bickham C."/>
            <person name="Chaboub L."/>
            <person name="Chen D."/>
            <person name="Coyle M."/>
            <person name="Deiros D.R."/>
            <person name="Dinh H."/>
            <person name="Forbes L."/>
            <person name="Fowler G."/>
            <person name="Francisco L."/>
            <person name="Fu Q."/>
            <person name="Gubbala S."/>
            <person name="Hale W."/>
            <person name="Han Y."/>
            <person name="Hemphill L."/>
            <person name="Highlander S.K."/>
            <person name="Hirani K."/>
            <person name="Hogues M."/>
            <person name="Jackson L."/>
            <person name="Jakkamsetti A."/>
            <person name="Javaid M."/>
            <person name="Jiang H."/>
            <person name="Korchina V."/>
            <person name="Kovar C."/>
            <person name="Lara F."/>
            <person name="Lee S."/>
            <person name="Mata R."/>
            <person name="Mathew T."/>
            <person name="Moen C."/>
            <person name="Morales K."/>
            <person name="Munidasa M."/>
            <person name="Nazareth L."/>
            <person name="Ngo R."/>
            <person name="Nguyen L."/>
            <person name="Okwuonu G."/>
            <person name="Ongeri F."/>
            <person name="Patil S."/>
            <person name="Petrosino J."/>
            <person name="Pham C."/>
            <person name="Pham P."/>
            <person name="Pu L.-L."/>
            <person name="Puazo M."/>
            <person name="Raj R."/>
            <person name="Reid J."/>
            <person name="Rouhana J."/>
            <person name="Saada N."/>
            <person name="Shang Y."/>
            <person name="Simmons D."/>
            <person name="Thornton R."/>
            <person name="Warren J."/>
            <person name="Weissenberger G."/>
            <person name="Zhang J."/>
            <person name="Zhang L."/>
            <person name="Zhou C."/>
            <person name="Zhu D."/>
            <person name="Muzny D."/>
            <person name="Worley K."/>
            <person name="Gibbs R."/>
        </authorList>
    </citation>
    <scope>NUCLEOTIDE SEQUENCE [LARGE SCALE GENOMIC DNA]</scope>
    <source>
        <strain evidence="2 3">ATCC 49957</strain>
    </source>
</reference>
<feature type="region of interest" description="Disordered" evidence="1">
    <location>
        <begin position="1"/>
        <end position="48"/>
    </location>
</feature>
<keyword evidence="3" id="KW-1185">Reference proteome</keyword>
<feature type="compositionally biased region" description="Basic and acidic residues" evidence="1">
    <location>
        <begin position="98"/>
        <end position="107"/>
    </location>
</feature>
<name>D5RJX0_9PROT</name>
<dbReference type="AlphaFoldDB" id="D5RJX0"/>
<protein>
    <submittedName>
        <fullName evidence="2">Uncharacterized protein</fullName>
    </submittedName>
</protein>
<dbReference type="Proteomes" id="UP000005324">
    <property type="component" value="Unassembled WGS sequence"/>
</dbReference>
<organism evidence="2 3">
    <name type="scientific">Pseudoroseomonas cervicalis ATCC 49957</name>
    <dbReference type="NCBI Taxonomy" id="525371"/>
    <lineage>
        <taxon>Bacteria</taxon>
        <taxon>Pseudomonadati</taxon>
        <taxon>Pseudomonadota</taxon>
        <taxon>Alphaproteobacteria</taxon>
        <taxon>Acetobacterales</taxon>
        <taxon>Roseomonadaceae</taxon>
        <taxon>Roseomonas</taxon>
    </lineage>
</organism>
<feature type="non-terminal residue" evidence="2">
    <location>
        <position position="107"/>
    </location>
</feature>
<dbReference type="HOGENOM" id="CLU_2228970_0_0_5"/>
<evidence type="ECO:0000313" key="2">
    <source>
        <dbReference type="EMBL" id="EFH12396.1"/>
    </source>
</evidence>
<feature type="region of interest" description="Disordered" evidence="1">
    <location>
        <begin position="78"/>
        <end position="107"/>
    </location>
</feature>